<dbReference type="Proteomes" id="UP001056756">
    <property type="component" value="Chromosome"/>
</dbReference>
<dbReference type="KEGG" id="plig:NAG76_17085"/>
<evidence type="ECO:0008006" key="3">
    <source>
        <dbReference type="Google" id="ProtNLM"/>
    </source>
</evidence>
<evidence type="ECO:0000313" key="2">
    <source>
        <dbReference type="Proteomes" id="UP001056756"/>
    </source>
</evidence>
<dbReference type="AlphaFoldDB" id="A0A9J6ZBX8"/>
<sequence>MNKWKTRLFILLIFVLVFGVGYSYIVAQGTNVLDQSLQKQTTTSETSIGTLQFNINHNDAVALTNSAFTLKLMPDSASGFNSDSDATLNSLDQLNGNSLPSNTKVTVHLNMLTMDCGTIQFTMTPDEQGIYHGEGIPVMSGLWVATATVTYDDQPQDEAIQLAFTFNVK</sequence>
<accession>A0A9J6ZBX8</accession>
<gene>
    <name evidence="1" type="ORF">NAG76_17085</name>
</gene>
<name>A0A9J6ZBX8_9BACL</name>
<evidence type="ECO:0000313" key="1">
    <source>
        <dbReference type="EMBL" id="URN93532.1"/>
    </source>
</evidence>
<organism evidence="1 2">
    <name type="scientific">Candidatus Pristimantibacillus lignocellulolyticus</name>
    <dbReference type="NCBI Taxonomy" id="2994561"/>
    <lineage>
        <taxon>Bacteria</taxon>
        <taxon>Bacillati</taxon>
        <taxon>Bacillota</taxon>
        <taxon>Bacilli</taxon>
        <taxon>Bacillales</taxon>
        <taxon>Paenibacillaceae</taxon>
        <taxon>Candidatus Pristimantibacillus</taxon>
    </lineage>
</organism>
<dbReference type="EMBL" id="CP097899">
    <property type="protein sequence ID" value="URN93532.1"/>
    <property type="molecule type" value="Genomic_DNA"/>
</dbReference>
<proteinExistence type="predicted"/>
<reference evidence="1" key="1">
    <citation type="submission" date="2022-05" db="EMBL/GenBank/DDBJ databases">
        <title>Novel bacterial taxa in a minimal lignocellulolytic consortium and its capacity to transform plastics disclosed by genome-resolved metagenomics.</title>
        <authorList>
            <person name="Rodriguez C.A.D."/>
            <person name="Diaz-Garcia L."/>
            <person name="Herrera K."/>
            <person name="Tarazona N.A."/>
            <person name="Sproer C."/>
            <person name="Overmann J."/>
            <person name="Jimenez D.J."/>
        </authorList>
    </citation>
    <scope>NUCLEOTIDE SEQUENCE</scope>
    <source>
        <strain evidence="1">MAG5</strain>
    </source>
</reference>
<protein>
    <recommendedName>
        <fullName evidence="3">YtkA-like domain-containing protein</fullName>
    </recommendedName>
</protein>